<keyword evidence="2" id="KW-1185">Reference proteome</keyword>
<organism evidence="1 2">
    <name type="scientific">Tessaracoccus rhinocerotis</name>
    <dbReference type="NCBI Taxonomy" id="1689449"/>
    <lineage>
        <taxon>Bacteria</taxon>
        <taxon>Bacillati</taxon>
        <taxon>Actinomycetota</taxon>
        <taxon>Actinomycetes</taxon>
        <taxon>Propionibacteriales</taxon>
        <taxon>Propionibacteriaceae</taxon>
        <taxon>Tessaracoccus</taxon>
    </lineage>
</organism>
<dbReference type="PANTHER" id="PTHR34853">
    <property type="match status" value="1"/>
</dbReference>
<dbReference type="EMBL" id="VKKG01000002">
    <property type="protein sequence ID" value="TRY18689.1"/>
    <property type="molecule type" value="Genomic_DNA"/>
</dbReference>
<dbReference type="Pfam" id="PF03583">
    <property type="entry name" value="LIP"/>
    <property type="match status" value="1"/>
</dbReference>
<dbReference type="PIRSF" id="PIRSF029171">
    <property type="entry name" value="Esterase_LipA"/>
    <property type="match status" value="1"/>
</dbReference>
<dbReference type="GO" id="GO:0004806">
    <property type="term" value="F:triacylglycerol lipase activity"/>
    <property type="evidence" value="ECO:0007669"/>
    <property type="project" value="InterPro"/>
</dbReference>
<dbReference type="Proteomes" id="UP000317638">
    <property type="component" value="Unassembled WGS sequence"/>
</dbReference>
<dbReference type="PANTHER" id="PTHR34853:SF1">
    <property type="entry name" value="LIPASE 5"/>
    <property type="match status" value="1"/>
</dbReference>
<keyword evidence="1" id="KW-0378">Hydrolase</keyword>
<name>A0A553K1X1_9ACTN</name>
<dbReference type="OrthoDB" id="9798122at2"/>
<protein>
    <submittedName>
        <fullName evidence="1">Alpha/beta fold hydrolase</fullName>
    </submittedName>
</protein>
<proteinExistence type="predicted"/>
<sequence length="397" mass="41038">MGVRVGPGARLGAAAALLAAAGLLLLSIRLTGHPQPDDFYVAPADLGSQPGELLRAEAFTTDVPEGANGWRILYTTTLDDDTPAVASALVIAPDDGAEHPVVAWAHGTTGQATGCAPSLLEHPFEAGAMPDLPATLTQGWAVVAPDYPGLGTAGSHPYLLGEPTARSVLDAIRAAQGLEEAGLAGRTVVWGHSQGGHAALWTGGLAAAYAPELDLLGVVAMAPAANLPRLLEDLTTSPIGPVFGAYVMAAWADADPSVRLVDYVRPAGRIGMEEMAGRCLSDPSVIVSVATAILGRDPVWHGDPARGPVLALAESNVPTLPIEAPLLLAQGEADTLVRPDAQRDYVAQRCEAGQELEYRTYPGLDHMGLVSGDSQLLADLVEWTGARFAGGDWSPTC</sequence>
<dbReference type="InterPro" id="IPR029058">
    <property type="entry name" value="AB_hydrolase_fold"/>
</dbReference>
<evidence type="ECO:0000313" key="2">
    <source>
        <dbReference type="Proteomes" id="UP000317638"/>
    </source>
</evidence>
<dbReference type="AlphaFoldDB" id="A0A553K1X1"/>
<reference evidence="1 2" key="1">
    <citation type="submission" date="2019-07" db="EMBL/GenBank/DDBJ databases">
        <authorList>
            <person name="Zhou L.-Y."/>
        </authorList>
    </citation>
    <scope>NUCLEOTIDE SEQUENCE [LARGE SCALE GENOMIC DNA]</scope>
    <source>
        <strain evidence="1 2">YIM 101269</strain>
    </source>
</reference>
<dbReference type="Gene3D" id="3.40.50.1820">
    <property type="entry name" value="alpha/beta hydrolase"/>
    <property type="match status" value="2"/>
</dbReference>
<evidence type="ECO:0000313" key="1">
    <source>
        <dbReference type="EMBL" id="TRY18689.1"/>
    </source>
</evidence>
<comment type="caution">
    <text evidence="1">The sequence shown here is derived from an EMBL/GenBank/DDBJ whole genome shotgun (WGS) entry which is preliminary data.</text>
</comment>
<gene>
    <name evidence="1" type="ORF">FOJ82_06120</name>
</gene>
<dbReference type="InterPro" id="IPR005152">
    <property type="entry name" value="Lipase_secreted"/>
</dbReference>
<dbReference type="GO" id="GO:0016042">
    <property type="term" value="P:lipid catabolic process"/>
    <property type="evidence" value="ECO:0007669"/>
    <property type="project" value="InterPro"/>
</dbReference>
<accession>A0A553K1X1</accession>
<dbReference type="SUPFAM" id="SSF53474">
    <property type="entry name" value="alpha/beta-Hydrolases"/>
    <property type="match status" value="1"/>
</dbReference>